<evidence type="ECO:0000256" key="4">
    <source>
        <dbReference type="ARBA" id="ARBA00023004"/>
    </source>
</evidence>
<dbReference type="FunFam" id="1.10.630.10:FF:000343">
    <property type="entry name" value="Benzoate 4-monooxygenase cytochrome P450"/>
    <property type="match status" value="1"/>
</dbReference>
<protein>
    <submittedName>
        <fullName evidence="8">Cyrochrome P450 monooxygenase</fullName>
    </submittedName>
</protein>
<comment type="cofactor">
    <cofactor evidence="1 5">
        <name>heme</name>
        <dbReference type="ChEBI" id="CHEBI:30413"/>
    </cofactor>
</comment>
<name>A0A8H4CMS2_COLGL</name>
<reference evidence="8" key="2">
    <citation type="submission" date="2020-03" db="EMBL/GenBank/DDBJ databases">
        <authorList>
            <person name="Fu F.-F."/>
            <person name="Chen J."/>
        </authorList>
    </citation>
    <scope>NUCLEOTIDE SEQUENCE</scope>
    <source>
        <strain evidence="8">Lc1</strain>
    </source>
</reference>
<dbReference type="Gene3D" id="1.10.630.10">
    <property type="entry name" value="Cytochrome P450"/>
    <property type="match status" value="1"/>
</dbReference>
<evidence type="ECO:0000256" key="3">
    <source>
        <dbReference type="ARBA" id="ARBA00022723"/>
    </source>
</evidence>
<comment type="caution">
    <text evidence="8">The sequence shown here is derived from an EMBL/GenBank/DDBJ whole genome shotgun (WGS) entry which is preliminary data.</text>
</comment>
<dbReference type="SUPFAM" id="SSF48264">
    <property type="entry name" value="Cytochrome P450"/>
    <property type="match status" value="1"/>
</dbReference>
<evidence type="ECO:0000313" key="8">
    <source>
        <dbReference type="EMBL" id="KAF3806813.1"/>
    </source>
</evidence>
<dbReference type="RefSeq" id="XP_045265972.1">
    <property type="nucleotide sequence ID" value="XM_045407051.1"/>
</dbReference>
<keyword evidence="3 5" id="KW-0479">Metal-binding</keyword>
<reference evidence="8" key="1">
    <citation type="journal article" date="2020" name="Phytopathology">
        <title>Genome sequence and comparative analysis of Colletotrichum gloeosporioides isolated from Liriodendron leaves.</title>
        <authorList>
            <person name="Fu F.F."/>
            <person name="Hao Z."/>
            <person name="Wang P."/>
            <person name="Lu Y."/>
            <person name="Xue L.J."/>
            <person name="Wei G."/>
            <person name="Tian Y."/>
            <person name="Baishi H."/>
            <person name="Xu H."/>
            <person name="Shi J."/>
            <person name="Cheng T."/>
            <person name="Wang G."/>
            <person name="Yi Y."/>
            <person name="Chen J."/>
        </authorList>
    </citation>
    <scope>NUCLEOTIDE SEQUENCE</scope>
    <source>
        <strain evidence="8">Lc1</strain>
    </source>
</reference>
<dbReference type="InterPro" id="IPR050121">
    <property type="entry name" value="Cytochrome_P450_monoxygenase"/>
</dbReference>
<dbReference type="GO" id="GO:0004497">
    <property type="term" value="F:monooxygenase activity"/>
    <property type="evidence" value="ECO:0007669"/>
    <property type="project" value="UniProtKB-KW"/>
</dbReference>
<evidence type="ECO:0000256" key="6">
    <source>
        <dbReference type="RuleBase" id="RU000461"/>
    </source>
</evidence>
<dbReference type="PRINTS" id="PR00463">
    <property type="entry name" value="EP450I"/>
</dbReference>
<keyword evidence="2 5" id="KW-0349">Heme</keyword>
<keyword evidence="4 5" id="KW-0408">Iron</keyword>
<gene>
    <name evidence="8" type="ORF">GCG54_00007062</name>
</gene>
<comment type="similarity">
    <text evidence="6">Belongs to the cytochrome P450 family.</text>
</comment>
<keyword evidence="9" id="KW-1185">Reference proteome</keyword>
<dbReference type="GO" id="GO:0016705">
    <property type="term" value="F:oxidoreductase activity, acting on paired donors, with incorporation or reduction of molecular oxygen"/>
    <property type="evidence" value="ECO:0007669"/>
    <property type="project" value="InterPro"/>
</dbReference>
<evidence type="ECO:0000256" key="5">
    <source>
        <dbReference type="PIRSR" id="PIRSR602401-1"/>
    </source>
</evidence>
<keyword evidence="7" id="KW-0472">Membrane</keyword>
<dbReference type="AlphaFoldDB" id="A0A8H4CMS2"/>
<dbReference type="Pfam" id="PF00067">
    <property type="entry name" value="p450"/>
    <property type="match status" value="1"/>
</dbReference>
<dbReference type="InterPro" id="IPR036396">
    <property type="entry name" value="Cyt_P450_sf"/>
</dbReference>
<keyword evidence="7" id="KW-0812">Transmembrane</keyword>
<proteinExistence type="inferred from homology"/>
<sequence length="529" mass="59779">MSLWEETVWNRTDILPKSLVLVAVGTYIAYHVSKVIYNLFFHPLRHIPGPRLAAATYIPEFYYDVLRSGSYTRQIMQMHAKYGPIVRISPNEVHCGDNRFIEDIYAVGNRKRDKPLHQVRGSGVAEQATFSTADHDVHRMRRGAVSKFFSRAQVSRLEPTVRDLAERLCNKILDVGKRSPFDVTTAYSLFTTDVISGYCLGKNMGLIDQDGWEPNFREPLYAQLRLVYWFRFIPLLKHAGVAMAMFTRKLSEDMETLFNALIVDMPNNVRKAQADVNKGIDDGTSVFGALLRSDLPPSEKALQRMTEEGFSLFAAGTETVSWALAVITYHLLTKDELLDKATAEVSQVVDDSGQLPSWAALEKLPYLGAVIHEGLRLSYGLATRTARVPTGEDLVYRGEWTPQGSRSLTEVEYVIPRGYAIGMSAVIAHHDESVYPDSHAFVPERWLDEKGRHRKELDRALLAFSKGSRGCLGINLAYCELYILLALLIVRVFPRMKLHETTEADVAYDHDFFNPFPVWNSKGVRAVIV</sequence>
<evidence type="ECO:0000256" key="2">
    <source>
        <dbReference type="ARBA" id="ARBA00022617"/>
    </source>
</evidence>
<dbReference type="PRINTS" id="PR00385">
    <property type="entry name" value="P450"/>
</dbReference>
<keyword evidence="6 8" id="KW-0503">Monooxygenase</keyword>
<keyword evidence="6" id="KW-0560">Oxidoreductase</keyword>
<dbReference type="PROSITE" id="PS00086">
    <property type="entry name" value="CYTOCHROME_P450"/>
    <property type="match status" value="1"/>
</dbReference>
<feature type="transmembrane region" description="Helical" evidence="7">
    <location>
        <begin position="472"/>
        <end position="493"/>
    </location>
</feature>
<dbReference type="GeneID" id="69014208"/>
<dbReference type="PANTHER" id="PTHR24305">
    <property type="entry name" value="CYTOCHROME P450"/>
    <property type="match status" value="1"/>
</dbReference>
<evidence type="ECO:0000256" key="7">
    <source>
        <dbReference type="SAM" id="Phobius"/>
    </source>
</evidence>
<feature type="binding site" description="axial binding residue" evidence="5">
    <location>
        <position position="471"/>
    </location>
    <ligand>
        <name>heme</name>
        <dbReference type="ChEBI" id="CHEBI:30413"/>
    </ligand>
    <ligandPart>
        <name>Fe</name>
        <dbReference type="ChEBI" id="CHEBI:18248"/>
    </ligandPart>
</feature>
<dbReference type="PANTHER" id="PTHR24305:SF147">
    <property type="entry name" value="P450, PUTATIVE (EUROFUNG)-RELATED"/>
    <property type="match status" value="1"/>
</dbReference>
<dbReference type="InterPro" id="IPR001128">
    <property type="entry name" value="Cyt_P450"/>
</dbReference>
<dbReference type="InterPro" id="IPR017972">
    <property type="entry name" value="Cyt_P450_CS"/>
</dbReference>
<dbReference type="CDD" id="cd11062">
    <property type="entry name" value="CYP58-like"/>
    <property type="match status" value="1"/>
</dbReference>
<dbReference type="EMBL" id="WVTB01000032">
    <property type="protein sequence ID" value="KAF3806813.1"/>
    <property type="molecule type" value="Genomic_DNA"/>
</dbReference>
<keyword evidence="7" id="KW-1133">Transmembrane helix</keyword>
<accession>A0A8H4CMS2</accession>
<evidence type="ECO:0000256" key="1">
    <source>
        <dbReference type="ARBA" id="ARBA00001971"/>
    </source>
</evidence>
<dbReference type="GO" id="GO:0005506">
    <property type="term" value="F:iron ion binding"/>
    <property type="evidence" value="ECO:0007669"/>
    <property type="project" value="InterPro"/>
</dbReference>
<dbReference type="Proteomes" id="UP000613401">
    <property type="component" value="Unassembled WGS sequence"/>
</dbReference>
<dbReference type="GO" id="GO:0020037">
    <property type="term" value="F:heme binding"/>
    <property type="evidence" value="ECO:0007669"/>
    <property type="project" value="InterPro"/>
</dbReference>
<organism evidence="8 9">
    <name type="scientific">Colletotrichum gloeosporioides</name>
    <name type="common">Anthracnose fungus</name>
    <name type="synonym">Glomerella cingulata</name>
    <dbReference type="NCBI Taxonomy" id="474922"/>
    <lineage>
        <taxon>Eukaryota</taxon>
        <taxon>Fungi</taxon>
        <taxon>Dikarya</taxon>
        <taxon>Ascomycota</taxon>
        <taxon>Pezizomycotina</taxon>
        <taxon>Sordariomycetes</taxon>
        <taxon>Hypocreomycetidae</taxon>
        <taxon>Glomerellales</taxon>
        <taxon>Glomerellaceae</taxon>
        <taxon>Colletotrichum</taxon>
        <taxon>Colletotrichum gloeosporioides species complex</taxon>
    </lineage>
</organism>
<evidence type="ECO:0000313" key="9">
    <source>
        <dbReference type="Proteomes" id="UP000613401"/>
    </source>
</evidence>
<dbReference type="InterPro" id="IPR002401">
    <property type="entry name" value="Cyt_P450_E_grp-I"/>
</dbReference>